<evidence type="ECO:0000313" key="2">
    <source>
        <dbReference type="EMBL" id="BFH72578.1"/>
    </source>
</evidence>
<sequence length="176" mass="19547">MSLAFPLTSNEVLVYQVVVTHGNEVNVYNYTFIINSIKNNFVNFTMIVTNENNGSVIVNNTYVYPEDNLKVLPVNGIVFNGENFSFIGYSKYNGQNATMYKGYFVINSIKIPSTAFFVNNTLYYLNGSYDGYSVSVSLTSKYSLISSPGFGDYLIIGIIVAFIVIGVILLIKIGKI</sequence>
<feature type="transmembrane region" description="Helical" evidence="1">
    <location>
        <begin position="153"/>
        <end position="171"/>
    </location>
</feature>
<gene>
    <name evidence="2" type="ORF">SJAV_05220</name>
</gene>
<evidence type="ECO:0000256" key="1">
    <source>
        <dbReference type="SAM" id="Phobius"/>
    </source>
</evidence>
<organism evidence="2">
    <name type="scientific">Sulfurisphaera javensis</name>
    <dbReference type="NCBI Taxonomy" id="2049879"/>
    <lineage>
        <taxon>Archaea</taxon>
        <taxon>Thermoproteota</taxon>
        <taxon>Thermoprotei</taxon>
        <taxon>Sulfolobales</taxon>
        <taxon>Sulfolobaceae</taxon>
        <taxon>Sulfurisphaera</taxon>
    </lineage>
</organism>
<dbReference type="KEGG" id="sjv:SJAV_05220"/>
<dbReference type="EMBL" id="AP031322">
    <property type="protein sequence ID" value="BFH72578.1"/>
    <property type="molecule type" value="Genomic_DNA"/>
</dbReference>
<proteinExistence type="predicted"/>
<reference evidence="2" key="1">
    <citation type="submission" date="2024-03" db="EMBL/GenBank/DDBJ databases">
        <title>Complete genome sequence of Sulfurisphaera javensis strain KD-1.</title>
        <authorList>
            <person name="Sakai H."/>
            <person name="Nur N."/>
            <person name="Suwanto A."/>
            <person name="Kurosawa N."/>
        </authorList>
    </citation>
    <scope>NUCLEOTIDE SEQUENCE</scope>
    <source>
        <strain evidence="2">KD-1</strain>
    </source>
</reference>
<evidence type="ECO:0008006" key="3">
    <source>
        <dbReference type="Google" id="ProtNLM"/>
    </source>
</evidence>
<dbReference type="AlphaFoldDB" id="A0AAT9GP24"/>
<accession>A0AAT9GP24</accession>
<dbReference type="GeneID" id="92353453"/>
<keyword evidence="1" id="KW-1133">Transmembrane helix</keyword>
<keyword evidence="1" id="KW-0472">Membrane</keyword>
<keyword evidence="1" id="KW-0812">Transmembrane</keyword>
<name>A0AAT9GP24_9CREN</name>
<dbReference type="RefSeq" id="WP_369610790.1">
    <property type="nucleotide sequence ID" value="NZ_AP031322.1"/>
</dbReference>
<protein>
    <recommendedName>
        <fullName evidence="3">Thermopsin</fullName>
    </recommendedName>
</protein>